<feature type="domain" description="T-SNARE coiled-coil homology" evidence="4">
    <location>
        <begin position="68"/>
        <end position="130"/>
    </location>
</feature>
<dbReference type="PANTHER" id="PTHR19957">
    <property type="entry name" value="SYNTAXIN"/>
    <property type="match status" value="1"/>
</dbReference>
<evidence type="ECO:0000313" key="6">
    <source>
        <dbReference type="Proteomes" id="UP000274922"/>
    </source>
</evidence>
<dbReference type="EMBL" id="ML014139">
    <property type="protein sequence ID" value="RKP02593.1"/>
    <property type="molecule type" value="Genomic_DNA"/>
</dbReference>
<accession>A0A4P9XB27</accession>
<dbReference type="GO" id="GO:0005886">
    <property type="term" value="C:plasma membrane"/>
    <property type="evidence" value="ECO:0007669"/>
    <property type="project" value="TreeGrafter"/>
</dbReference>
<protein>
    <recommendedName>
        <fullName evidence="4">t-SNARE coiled-coil homology domain-containing protein</fullName>
    </recommendedName>
</protein>
<feature type="non-terminal residue" evidence="5">
    <location>
        <position position="159"/>
    </location>
</feature>
<keyword evidence="3" id="KW-1133">Transmembrane helix</keyword>
<evidence type="ECO:0000259" key="4">
    <source>
        <dbReference type="PROSITE" id="PS50192"/>
    </source>
</evidence>
<comment type="similarity">
    <text evidence="2">Belongs to the syntaxin family.</text>
</comment>
<organism evidence="5 6">
    <name type="scientific">Caulochytrium protostelioides</name>
    <dbReference type="NCBI Taxonomy" id="1555241"/>
    <lineage>
        <taxon>Eukaryota</taxon>
        <taxon>Fungi</taxon>
        <taxon>Fungi incertae sedis</taxon>
        <taxon>Chytridiomycota</taxon>
        <taxon>Chytridiomycota incertae sedis</taxon>
        <taxon>Chytridiomycetes</taxon>
        <taxon>Caulochytriales</taxon>
        <taxon>Caulochytriaceae</taxon>
        <taxon>Caulochytrium</taxon>
    </lineage>
</organism>
<reference evidence="6" key="1">
    <citation type="journal article" date="2018" name="Nat. Microbiol.">
        <title>Leveraging single-cell genomics to expand the fungal tree of life.</title>
        <authorList>
            <person name="Ahrendt S.R."/>
            <person name="Quandt C.A."/>
            <person name="Ciobanu D."/>
            <person name="Clum A."/>
            <person name="Salamov A."/>
            <person name="Andreopoulos B."/>
            <person name="Cheng J.F."/>
            <person name="Woyke T."/>
            <person name="Pelin A."/>
            <person name="Henrissat B."/>
            <person name="Reynolds N.K."/>
            <person name="Benny G.L."/>
            <person name="Smith M.E."/>
            <person name="James T.Y."/>
            <person name="Grigoriev I.V."/>
        </authorList>
    </citation>
    <scope>NUCLEOTIDE SEQUENCE [LARGE SCALE GENOMIC DNA]</scope>
    <source>
        <strain evidence="6">ATCC 52028</strain>
    </source>
</reference>
<evidence type="ECO:0000313" key="5">
    <source>
        <dbReference type="EMBL" id="RKP02593.1"/>
    </source>
</evidence>
<dbReference type="STRING" id="1555241.A0A4P9XB27"/>
<dbReference type="GO" id="GO:0006886">
    <property type="term" value="P:intracellular protein transport"/>
    <property type="evidence" value="ECO:0007669"/>
    <property type="project" value="TreeGrafter"/>
</dbReference>
<dbReference type="InterPro" id="IPR045242">
    <property type="entry name" value="Syntaxin"/>
</dbReference>
<dbReference type="Pfam" id="PF05739">
    <property type="entry name" value="SNARE"/>
    <property type="match status" value="1"/>
</dbReference>
<dbReference type="GO" id="GO:0012505">
    <property type="term" value="C:endomembrane system"/>
    <property type="evidence" value="ECO:0007669"/>
    <property type="project" value="TreeGrafter"/>
</dbReference>
<keyword evidence="3" id="KW-0472">Membrane</keyword>
<keyword evidence="6" id="KW-1185">Reference proteome</keyword>
<dbReference type="InterPro" id="IPR000727">
    <property type="entry name" value="T_SNARE_dom"/>
</dbReference>
<feature type="non-terminal residue" evidence="5">
    <location>
        <position position="1"/>
    </location>
</feature>
<sequence>FQRVQRSAAARVREDVRRQLRIICPTLTQPEVDAALKPHSQRLSRVFAEQLHHLADQREDTGIAKARLKACQTQKNELLAIEESVSQLVTLFEEMAQHLDRQQEIMYAIDDHVYHAATHIEEGSKDLSGAIESAKAARRKMWILVVIICSAAGFMLLLF</sequence>
<dbReference type="GO" id="GO:0005484">
    <property type="term" value="F:SNAP receptor activity"/>
    <property type="evidence" value="ECO:0007669"/>
    <property type="project" value="TreeGrafter"/>
</dbReference>
<gene>
    <name evidence="5" type="ORF">CXG81DRAFT_7082</name>
</gene>
<dbReference type="GO" id="GO:0048278">
    <property type="term" value="P:vesicle docking"/>
    <property type="evidence" value="ECO:0007669"/>
    <property type="project" value="TreeGrafter"/>
</dbReference>
<dbReference type="PROSITE" id="PS50192">
    <property type="entry name" value="T_SNARE"/>
    <property type="match status" value="1"/>
</dbReference>
<dbReference type="Proteomes" id="UP000274922">
    <property type="component" value="Unassembled WGS sequence"/>
</dbReference>
<name>A0A4P9XB27_9FUNG</name>
<dbReference type="SMART" id="SM00397">
    <property type="entry name" value="t_SNARE"/>
    <property type="match status" value="1"/>
</dbReference>
<evidence type="ECO:0000256" key="1">
    <source>
        <dbReference type="ARBA" id="ARBA00004211"/>
    </source>
</evidence>
<dbReference type="GO" id="GO:0006887">
    <property type="term" value="P:exocytosis"/>
    <property type="evidence" value="ECO:0007669"/>
    <property type="project" value="TreeGrafter"/>
</dbReference>
<dbReference type="Gene3D" id="1.20.5.110">
    <property type="match status" value="1"/>
</dbReference>
<evidence type="ECO:0000256" key="2">
    <source>
        <dbReference type="ARBA" id="ARBA00009063"/>
    </source>
</evidence>
<dbReference type="GO" id="GO:0000149">
    <property type="term" value="F:SNARE binding"/>
    <property type="evidence" value="ECO:0007669"/>
    <property type="project" value="TreeGrafter"/>
</dbReference>
<dbReference type="InterPro" id="IPR010989">
    <property type="entry name" value="SNARE"/>
</dbReference>
<dbReference type="SUPFAM" id="SSF47661">
    <property type="entry name" value="t-snare proteins"/>
    <property type="match status" value="1"/>
</dbReference>
<keyword evidence="3" id="KW-0812">Transmembrane</keyword>
<comment type="subcellular location">
    <subcellularLocation>
        <location evidence="1">Membrane</location>
        <topology evidence="1">Single-pass type IV membrane protein</topology>
    </subcellularLocation>
</comment>
<feature type="transmembrane region" description="Helical" evidence="3">
    <location>
        <begin position="141"/>
        <end position="158"/>
    </location>
</feature>
<dbReference type="PANTHER" id="PTHR19957:SF307">
    <property type="entry name" value="PROTEIN SSO1-RELATED"/>
    <property type="match status" value="1"/>
</dbReference>
<proteinExistence type="inferred from homology"/>
<dbReference type="GO" id="GO:0006906">
    <property type="term" value="P:vesicle fusion"/>
    <property type="evidence" value="ECO:0007669"/>
    <property type="project" value="TreeGrafter"/>
</dbReference>
<dbReference type="OrthoDB" id="10255013at2759"/>
<evidence type="ECO:0000256" key="3">
    <source>
        <dbReference type="SAM" id="Phobius"/>
    </source>
</evidence>
<dbReference type="AlphaFoldDB" id="A0A4P9XB27"/>
<dbReference type="GO" id="GO:0031201">
    <property type="term" value="C:SNARE complex"/>
    <property type="evidence" value="ECO:0007669"/>
    <property type="project" value="TreeGrafter"/>
</dbReference>